<feature type="region of interest" description="Disordered" evidence="1">
    <location>
        <begin position="38"/>
        <end position="59"/>
    </location>
</feature>
<feature type="signal peptide" evidence="2">
    <location>
        <begin position="1"/>
        <end position="20"/>
    </location>
</feature>
<organism evidence="3 4">
    <name type="scientific">Ophiophagus hannah</name>
    <name type="common">King cobra</name>
    <name type="synonym">Naja hannah</name>
    <dbReference type="NCBI Taxonomy" id="8665"/>
    <lineage>
        <taxon>Eukaryota</taxon>
        <taxon>Metazoa</taxon>
        <taxon>Chordata</taxon>
        <taxon>Craniata</taxon>
        <taxon>Vertebrata</taxon>
        <taxon>Euteleostomi</taxon>
        <taxon>Lepidosauria</taxon>
        <taxon>Squamata</taxon>
        <taxon>Bifurcata</taxon>
        <taxon>Unidentata</taxon>
        <taxon>Episquamata</taxon>
        <taxon>Toxicofera</taxon>
        <taxon>Serpentes</taxon>
        <taxon>Colubroidea</taxon>
        <taxon>Elapidae</taxon>
        <taxon>Elapinae</taxon>
        <taxon>Ophiophagus</taxon>
    </lineage>
</organism>
<evidence type="ECO:0000313" key="4">
    <source>
        <dbReference type="Proteomes" id="UP000018936"/>
    </source>
</evidence>
<proteinExistence type="predicted"/>
<keyword evidence="4" id="KW-1185">Reference proteome</keyword>
<feature type="non-terminal residue" evidence="3">
    <location>
        <position position="1"/>
    </location>
</feature>
<reference evidence="3 4" key="1">
    <citation type="journal article" date="2013" name="Proc. Natl. Acad. Sci. U.S.A.">
        <title>The king cobra genome reveals dynamic gene evolution and adaptation in the snake venom system.</title>
        <authorList>
            <person name="Vonk F.J."/>
            <person name="Casewell N.R."/>
            <person name="Henkel C.V."/>
            <person name="Heimberg A.M."/>
            <person name="Jansen H.J."/>
            <person name="McCleary R.J."/>
            <person name="Kerkkamp H.M."/>
            <person name="Vos R.A."/>
            <person name="Guerreiro I."/>
            <person name="Calvete J.J."/>
            <person name="Wuster W."/>
            <person name="Woods A.E."/>
            <person name="Logan J.M."/>
            <person name="Harrison R.A."/>
            <person name="Castoe T.A."/>
            <person name="de Koning A.P."/>
            <person name="Pollock D.D."/>
            <person name="Yandell M."/>
            <person name="Calderon D."/>
            <person name="Renjifo C."/>
            <person name="Currier R.B."/>
            <person name="Salgado D."/>
            <person name="Pla D."/>
            <person name="Sanz L."/>
            <person name="Hyder A.S."/>
            <person name="Ribeiro J.M."/>
            <person name="Arntzen J.W."/>
            <person name="van den Thillart G.E."/>
            <person name="Boetzer M."/>
            <person name="Pirovano W."/>
            <person name="Dirks R.P."/>
            <person name="Spaink H.P."/>
            <person name="Duboule D."/>
            <person name="McGlinn E."/>
            <person name="Kini R.M."/>
            <person name="Richardson M.K."/>
        </authorList>
    </citation>
    <scope>NUCLEOTIDE SEQUENCE</scope>
    <source>
        <tissue evidence="3">Blood</tissue>
    </source>
</reference>
<evidence type="ECO:0000256" key="1">
    <source>
        <dbReference type="SAM" id="MobiDB-lite"/>
    </source>
</evidence>
<dbReference type="OrthoDB" id="5832279at2759"/>
<evidence type="ECO:0000256" key="2">
    <source>
        <dbReference type="SAM" id="SignalP"/>
    </source>
</evidence>
<dbReference type="AlphaFoldDB" id="V8N6M6"/>
<name>V8N6M6_OPHHA</name>
<sequence>MVSFLTLVSVVIFMEDAVYLSKKTRCFLLRRLLLPDDADHGGRLRRAGSHAGGLKGHPHADPDGAMLLMYYRKPDDKPGCCLRESPERNTEIKQ</sequence>
<dbReference type="EMBL" id="AZIM01008234">
    <property type="protein sequence ID" value="ETE57541.1"/>
    <property type="molecule type" value="Genomic_DNA"/>
</dbReference>
<keyword evidence="2" id="KW-0732">Signal</keyword>
<protein>
    <submittedName>
        <fullName evidence="3">Organic solute transporter subunit alpha</fullName>
    </submittedName>
</protein>
<feature type="chain" id="PRO_5004771411" evidence="2">
    <location>
        <begin position="21"/>
        <end position="94"/>
    </location>
</feature>
<dbReference type="Proteomes" id="UP000018936">
    <property type="component" value="Unassembled WGS sequence"/>
</dbReference>
<evidence type="ECO:0000313" key="3">
    <source>
        <dbReference type="EMBL" id="ETE57541.1"/>
    </source>
</evidence>
<accession>V8N6M6</accession>
<comment type="caution">
    <text evidence="3">The sequence shown here is derived from an EMBL/GenBank/DDBJ whole genome shotgun (WGS) entry which is preliminary data.</text>
</comment>
<gene>
    <name evidence="3" type="primary">Osta</name>
    <name evidence="3" type="ORF">L345_16742</name>
</gene>